<dbReference type="EMBL" id="JBDXMI010000001">
    <property type="protein sequence ID" value="MEO9387015.1"/>
    <property type="molecule type" value="Genomic_DNA"/>
</dbReference>
<comment type="caution">
    <text evidence="2">The sequence shown here is derived from an EMBL/GenBank/DDBJ whole genome shotgun (WGS) entry which is preliminary data.</text>
</comment>
<evidence type="ECO:0008006" key="4">
    <source>
        <dbReference type="Google" id="ProtNLM"/>
    </source>
</evidence>
<name>A0ABV0J0G2_9NEIS</name>
<reference evidence="2 3" key="1">
    <citation type="submission" date="2024-05" db="EMBL/GenBank/DDBJ databases">
        <authorList>
            <person name="De Oliveira J.P."/>
            <person name="Noriler S.A."/>
            <person name="De Oliveira A.G."/>
            <person name="Sipoli D.S."/>
        </authorList>
    </citation>
    <scope>NUCLEOTIDE SEQUENCE [LARGE SCALE GENOMIC DNA]</scope>
    <source>
        <strain evidence="2 3">LABIM192</strain>
    </source>
</reference>
<feature type="region of interest" description="Disordered" evidence="1">
    <location>
        <begin position="21"/>
        <end position="80"/>
    </location>
</feature>
<evidence type="ECO:0000313" key="3">
    <source>
        <dbReference type="Proteomes" id="UP001462502"/>
    </source>
</evidence>
<organism evidence="2 3">
    <name type="scientific">Chromobacterium phragmitis</name>
    <dbReference type="NCBI Taxonomy" id="2202141"/>
    <lineage>
        <taxon>Bacteria</taxon>
        <taxon>Pseudomonadati</taxon>
        <taxon>Pseudomonadota</taxon>
        <taxon>Betaproteobacteria</taxon>
        <taxon>Neisseriales</taxon>
        <taxon>Chromobacteriaceae</taxon>
        <taxon>Chromobacterium</taxon>
    </lineage>
</organism>
<keyword evidence="3" id="KW-1185">Reference proteome</keyword>
<gene>
    <name evidence="2" type="ORF">ABI908_23260</name>
</gene>
<dbReference type="RefSeq" id="WP_114059528.1">
    <property type="nucleotide sequence ID" value="NZ_CP029495.1"/>
</dbReference>
<accession>A0ABV0J0G2</accession>
<feature type="compositionally biased region" description="Basic and acidic residues" evidence="1">
    <location>
        <begin position="21"/>
        <end position="31"/>
    </location>
</feature>
<protein>
    <recommendedName>
        <fullName evidence="4">Type II secretion system protein E</fullName>
    </recommendedName>
</protein>
<dbReference type="Proteomes" id="UP001462502">
    <property type="component" value="Unassembled WGS sequence"/>
</dbReference>
<evidence type="ECO:0000313" key="2">
    <source>
        <dbReference type="EMBL" id="MEO9387015.1"/>
    </source>
</evidence>
<evidence type="ECO:0000256" key="1">
    <source>
        <dbReference type="SAM" id="MobiDB-lite"/>
    </source>
</evidence>
<proteinExistence type="predicted"/>
<sequence>MASEDAFKNLLGRFGFAKEEVTSEPPLRELDENLDEDFDWQQEAPAREASGEDGLTAAWERGREGAHAEPGEAMAVSSMPPGYFDQEWGDAFPAADMRGAEGGMAPRGVHSNGGIAPERMALLQRVAQEARGESASAAEAFDMGYSEDISFAAPEEAPGGDVAGDVAREHQSLPEWARVAIKSGMLGRDSVQMSQCLDALGLVDGESHAAHAAASWPVPALHLAFSDLAAVAVSARGELPAFLRMEDRLGGDGYFFMRGEHWGKDLLIVADASRGDASDQVRRACDQAEAERLTVQVVALSSHVYAWALRRFLWQEIVEAGEVAHAVDICDAFRVYAATAGWGRRLLLQESAYGLEPLAVADDAAARELLGRLGAVHSLNGDALWLCEPTMSLERKGKAAPLSAFGLTDRVAIDRLLAELTRPGAIVFVSGSMAWRLTASLLAEAWRGGVPAAYGEESAIAGVATVLANPDADCLRGFSSPVIAVYPSRQANAESALMFLLGERPEWAKGRVLMGVNTRRVPALCPICANPVDAEQAARELTEVVNDFRGASFERVRTRNTEAPCCGTGYAGEVWLSEVWDGRVFQKEIGLVTLGDLVEKGLRQDQRISAKLLQAIQAGTVDYRLAGGAR</sequence>
<feature type="compositionally biased region" description="Basic and acidic residues" evidence="1">
    <location>
        <begin position="60"/>
        <end position="70"/>
    </location>
</feature>